<comment type="caution">
    <text evidence="3">The sequence shown here is derived from an EMBL/GenBank/DDBJ whole genome shotgun (WGS) entry which is preliminary data.</text>
</comment>
<dbReference type="PANTHER" id="PTHR44757:SF2">
    <property type="entry name" value="BIOFILM ARCHITECTURE MAINTENANCE PROTEIN MBAA"/>
    <property type="match status" value="1"/>
</dbReference>
<dbReference type="SMART" id="SM00052">
    <property type="entry name" value="EAL"/>
    <property type="match status" value="1"/>
</dbReference>
<dbReference type="PROSITE" id="PS50887">
    <property type="entry name" value="GGDEF"/>
    <property type="match status" value="1"/>
</dbReference>
<dbReference type="Pfam" id="PF00563">
    <property type="entry name" value="EAL"/>
    <property type="match status" value="1"/>
</dbReference>
<dbReference type="Proteomes" id="UP000722336">
    <property type="component" value="Unassembled WGS sequence"/>
</dbReference>
<feature type="domain" description="EAL" evidence="1">
    <location>
        <begin position="319"/>
        <end position="573"/>
    </location>
</feature>
<sequence length="573" mass="62257">MSPTARLKSETPLMVRTGSAAALSLVDRGVIDALPIGLALFKLSPKGLPICVEANATFANWAESVEHGLTGQALEKIALLRSSSLVSRYIALSLQGNSLPQGELSWKANVNGELLHLSAALTRRDDHILISVRDRGSEIRAEQHLRMTMLSDDLTGLPNRLRFQELTDRAISKRGKAHVAVLLLNIDRFKRINDSLGHIVGDEFLVALARRLGTCIRGSDRLARLGGDEFALLLSEIASEGETAEIVARLHRRLAIPFQLSGGEVYASATIGIATTLSSSAHVEELMRDANFALSQAKRTGASGVELYQPQDHSKARERFRLEAGLRDALEKNGLTLAYQPLIDLKTGRISGVEALSRWISEEHGFVSPADFIPVAEESGLIVPLGRWALETGCRELMKLRTTVPNSEQLQLAVNVSGVQLVRDDIVDAVSQALDRTGMPGNALKIELTESAIVSSPERARDVFVRLKALGCMIAMDDFGTGYSSLSYLQKLPIDILKIDRSFVDGMLKSTDSQNIVRAILSLSKALGMTTVAEGIETEGQRDALALAGCEIGQGYYFDRPLSIEDLTTRLSS</sequence>
<dbReference type="Pfam" id="PF00990">
    <property type="entry name" value="GGDEF"/>
    <property type="match status" value="1"/>
</dbReference>
<evidence type="ECO:0000259" key="1">
    <source>
        <dbReference type="PROSITE" id="PS50883"/>
    </source>
</evidence>
<proteinExistence type="predicted"/>
<dbReference type="CDD" id="cd01949">
    <property type="entry name" value="GGDEF"/>
    <property type="match status" value="1"/>
</dbReference>
<protein>
    <submittedName>
        <fullName evidence="3">EAL domain-containing protein</fullName>
    </submittedName>
</protein>
<organism evidence="3 4">
    <name type="scientific">Pacificimonas pallii</name>
    <dbReference type="NCBI Taxonomy" id="2827236"/>
    <lineage>
        <taxon>Bacteria</taxon>
        <taxon>Pseudomonadati</taxon>
        <taxon>Pseudomonadota</taxon>
        <taxon>Alphaproteobacteria</taxon>
        <taxon>Sphingomonadales</taxon>
        <taxon>Sphingosinicellaceae</taxon>
        <taxon>Pacificimonas</taxon>
    </lineage>
</organism>
<feature type="domain" description="GGDEF" evidence="2">
    <location>
        <begin position="177"/>
        <end position="310"/>
    </location>
</feature>
<evidence type="ECO:0000259" key="2">
    <source>
        <dbReference type="PROSITE" id="PS50887"/>
    </source>
</evidence>
<dbReference type="SMART" id="SM00267">
    <property type="entry name" value="GGDEF"/>
    <property type="match status" value="1"/>
</dbReference>
<dbReference type="NCBIfam" id="TIGR00254">
    <property type="entry name" value="GGDEF"/>
    <property type="match status" value="1"/>
</dbReference>
<dbReference type="InterPro" id="IPR001633">
    <property type="entry name" value="EAL_dom"/>
</dbReference>
<dbReference type="CDD" id="cd01948">
    <property type="entry name" value="EAL"/>
    <property type="match status" value="1"/>
</dbReference>
<gene>
    <name evidence="3" type="ORF">KCG44_07500</name>
</gene>
<reference evidence="3 4" key="1">
    <citation type="submission" date="2021-04" db="EMBL/GenBank/DDBJ databases">
        <authorList>
            <person name="Pira H."/>
            <person name="Risdian C."/>
            <person name="Wink J."/>
        </authorList>
    </citation>
    <scope>NUCLEOTIDE SEQUENCE [LARGE SCALE GENOMIC DNA]</scope>
    <source>
        <strain evidence="3 4">WHA3</strain>
    </source>
</reference>
<evidence type="ECO:0000313" key="3">
    <source>
        <dbReference type="EMBL" id="MBV7256628.1"/>
    </source>
</evidence>
<accession>A0ABS6SDY0</accession>
<dbReference type="PANTHER" id="PTHR44757">
    <property type="entry name" value="DIGUANYLATE CYCLASE DGCP"/>
    <property type="match status" value="1"/>
</dbReference>
<dbReference type="InterPro" id="IPR052155">
    <property type="entry name" value="Biofilm_reg_signaling"/>
</dbReference>
<dbReference type="InterPro" id="IPR000160">
    <property type="entry name" value="GGDEF_dom"/>
</dbReference>
<evidence type="ECO:0000313" key="4">
    <source>
        <dbReference type="Proteomes" id="UP000722336"/>
    </source>
</evidence>
<dbReference type="EMBL" id="JAGSPA010000002">
    <property type="protein sequence ID" value="MBV7256628.1"/>
    <property type="molecule type" value="Genomic_DNA"/>
</dbReference>
<dbReference type="PROSITE" id="PS50883">
    <property type="entry name" value="EAL"/>
    <property type="match status" value="1"/>
</dbReference>
<name>A0ABS6SDY0_9SPHN</name>
<keyword evidence="4" id="KW-1185">Reference proteome</keyword>
<dbReference type="RefSeq" id="WP_218445300.1">
    <property type="nucleotide sequence ID" value="NZ_JAGSPA010000002.1"/>
</dbReference>